<dbReference type="SUPFAM" id="SSF52540">
    <property type="entry name" value="P-loop containing nucleoside triphosphate hydrolases"/>
    <property type="match status" value="1"/>
</dbReference>
<organism evidence="3 4">
    <name type="scientific">Legionella beliardensis</name>
    <dbReference type="NCBI Taxonomy" id="91822"/>
    <lineage>
        <taxon>Bacteria</taxon>
        <taxon>Pseudomonadati</taxon>
        <taxon>Pseudomonadota</taxon>
        <taxon>Gammaproteobacteria</taxon>
        <taxon>Legionellales</taxon>
        <taxon>Legionellaceae</taxon>
        <taxon>Legionella</taxon>
    </lineage>
</organism>
<evidence type="ECO:0000313" key="4">
    <source>
        <dbReference type="Proteomes" id="UP000254968"/>
    </source>
</evidence>
<dbReference type="PRINTS" id="PR00449">
    <property type="entry name" value="RASTRNSFRMNG"/>
</dbReference>
<dbReference type="InterPro" id="IPR001806">
    <property type="entry name" value="Small_GTPase"/>
</dbReference>
<name>A0A378I3M6_9GAMM</name>
<accession>A0A378I3M6</accession>
<dbReference type="SMART" id="SM00175">
    <property type="entry name" value="RAB"/>
    <property type="match status" value="1"/>
</dbReference>
<dbReference type="Gene3D" id="3.40.50.300">
    <property type="entry name" value="P-loop containing nucleotide triphosphate hydrolases"/>
    <property type="match status" value="1"/>
</dbReference>
<evidence type="ECO:0000256" key="2">
    <source>
        <dbReference type="ARBA" id="ARBA00023134"/>
    </source>
</evidence>
<evidence type="ECO:0000256" key="1">
    <source>
        <dbReference type="ARBA" id="ARBA00022741"/>
    </source>
</evidence>
<sequence>MFDSYRNKLRGIIQKNPTIDGRNCLFELCMRLITASHNITNSEILKQKFIDELSEIIEVNLKDIKKEELITIKQEISNWLDNTDKPIPSKLMEALVKGSPEETMDDLVKGGPKETKDNLIIQLNRIKKATISADDKKLDSKNTSTPLRISFLGGSASGKTELIKQLSNQVNPELNHAFTKNHEPTIGISRYQVKNTREAFEFYDIPTEERYNSFVDANLKQSNADLVVVCVDRFNNLSLEGNNGSWGAEQYIQKVRQAANKGAEIILVQTKTDLEASGQDKTCITEEQIRAFKERYDIQGIKVSAKTGTGITELYSYLTTRRDKKMANLLTEEKQLLEKVRDKHSILFNKDRQCSFFGRLYRTEVKETWTLEQYISHAMDKNNRTREVLCQDLKWLDKHGKITKEAPEIVREIFNKLTEEKESSNRVSYK</sequence>
<dbReference type="PROSITE" id="PS51419">
    <property type="entry name" value="RAB"/>
    <property type="match status" value="1"/>
</dbReference>
<dbReference type="Proteomes" id="UP000254968">
    <property type="component" value="Unassembled WGS sequence"/>
</dbReference>
<dbReference type="OrthoDB" id="5654109at2"/>
<keyword evidence="4" id="KW-1185">Reference proteome</keyword>
<dbReference type="InterPro" id="IPR027417">
    <property type="entry name" value="P-loop_NTPase"/>
</dbReference>
<protein>
    <submittedName>
        <fullName evidence="3">Small GTP-binding protein domain</fullName>
    </submittedName>
</protein>
<dbReference type="EMBL" id="UGNV01000001">
    <property type="protein sequence ID" value="STX29779.1"/>
    <property type="molecule type" value="Genomic_DNA"/>
</dbReference>
<dbReference type="InterPro" id="IPR050227">
    <property type="entry name" value="Rab"/>
</dbReference>
<dbReference type="GO" id="GO:0005525">
    <property type="term" value="F:GTP binding"/>
    <property type="evidence" value="ECO:0007669"/>
    <property type="project" value="UniProtKB-KW"/>
</dbReference>
<reference evidence="3 4" key="1">
    <citation type="submission" date="2018-06" db="EMBL/GenBank/DDBJ databases">
        <authorList>
            <consortium name="Pathogen Informatics"/>
            <person name="Doyle S."/>
        </authorList>
    </citation>
    <scope>NUCLEOTIDE SEQUENCE [LARGE SCALE GENOMIC DNA]</scope>
    <source>
        <strain evidence="3 4">NCTC13315</strain>
    </source>
</reference>
<dbReference type="GO" id="GO:0003924">
    <property type="term" value="F:GTPase activity"/>
    <property type="evidence" value="ECO:0007669"/>
    <property type="project" value="InterPro"/>
</dbReference>
<gene>
    <name evidence="3" type="ORF">NCTC13315_02331</name>
</gene>
<keyword evidence="2" id="KW-0342">GTP-binding</keyword>
<evidence type="ECO:0000313" key="3">
    <source>
        <dbReference type="EMBL" id="STX29779.1"/>
    </source>
</evidence>
<dbReference type="Pfam" id="PF00071">
    <property type="entry name" value="Ras"/>
    <property type="match status" value="1"/>
</dbReference>
<dbReference type="PANTHER" id="PTHR47977">
    <property type="entry name" value="RAS-RELATED PROTEIN RAB"/>
    <property type="match status" value="1"/>
</dbReference>
<keyword evidence="1" id="KW-0547">Nucleotide-binding</keyword>
<dbReference type="RefSeq" id="WP_115303448.1">
    <property type="nucleotide sequence ID" value="NZ_CAAAHO010000002.1"/>
</dbReference>
<proteinExistence type="predicted"/>
<dbReference type="AlphaFoldDB" id="A0A378I3M6"/>